<dbReference type="Proteomes" id="UP000006272">
    <property type="component" value="Unassembled WGS sequence"/>
</dbReference>
<dbReference type="AlphaFoldDB" id="K6FJB0"/>
<reference evidence="2 3" key="1">
    <citation type="submission" date="2012-07" db="EMBL/GenBank/DDBJ databases">
        <title>Draft genome sequence of Desulfovibrio magneticus str. Maddingley MBC34 obtained from a metagenomic sequence of a methanogenic enrichment isolated from coal-seam formation water in Victoria, Australia.</title>
        <authorList>
            <person name="Greenfield P."/>
            <person name="Hendry P."/>
            <person name="Li D."/>
            <person name="Rosewarne C.P."/>
            <person name="Tran-Dinh N."/>
            <person name="Elbourne L.D.H."/>
            <person name="Paulsen I.T."/>
            <person name="Midgley D.J."/>
        </authorList>
    </citation>
    <scope>NUCLEOTIDE SEQUENCE [LARGE SCALE GENOMIC DNA]</scope>
    <source>
        <strain evidence="3">Maddingley MBC34</strain>
    </source>
</reference>
<accession>K6FJB0</accession>
<proteinExistence type="predicted"/>
<protein>
    <recommendedName>
        <fullName evidence="4">HdeA/HdeB family protein</fullName>
    </recommendedName>
</protein>
<feature type="chain" id="PRO_5003891127" description="HdeA/HdeB family protein" evidence="1">
    <location>
        <begin position="25"/>
        <end position="108"/>
    </location>
</feature>
<dbReference type="EMBL" id="ALAO01000226">
    <property type="protein sequence ID" value="EKO38652.1"/>
    <property type="molecule type" value="Genomic_DNA"/>
</dbReference>
<evidence type="ECO:0000313" key="3">
    <source>
        <dbReference type="Proteomes" id="UP000006272"/>
    </source>
</evidence>
<comment type="caution">
    <text evidence="2">The sequence shown here is derived from an EMBL/GenBank/DDBJ whole genome shotgun (WGS) entry which is preliminary data.</text>
</comment>
<evidence type="ECO:0008006" key="4">
    <source>
        <dbReference type="Google" id="ProtNLM"/>
    </source>
</evidence>
<dbReference type="InterPro" id="IPR010486">
    <property type="entry name" value="HNS-dep_expression_A/B"/>
</dbReference>
<dbReference type="PATRIC" id="fig|1206767.3.peg.2608"/>
<dbReference type="Pfam" id="PF06411">
    <property type="entry name" value="HdeA"/>
    <property type="match status" value="1"/>
</dbReference>
<evidence type="ECO:0000256" key="1">
    <source>
        <dbReference type="SAM" id="SignalP"/>
    </source>
</evidence>
<gene>
    <name evidence="2" type="ORF">B193_2660</name>
</gene>
<feature type="signal peptide" evidence="1">
    <location>
        <begin position="1"/>
        <end position="24"/>
    </location>
</feature>
<evidence type="ECO:0000313" key="2">
    <source>
        <dbReference type="EMBL" id="EKO38652.1"/>
    </source>
</evidence>
<organism evidence="2 3">
    <name type="scientific">Solidesulfovibrio magneticus str. Maddingley MBC34</name>
    <dbReference type="NCBI Taxonomy" id="1206767"/>
    <lineage>
        <taxon>Bacteria</taxon>
        <taxon>Pseudomonadati</taxon>
        <taxon>Thermodesulfobacteriota</taxon>
        <taxon>Desulfovibrionia</taxon>
        <taxon>Desulfovibrionales</taxon>
        <taxon>Desulfovibrionaceae</taxon>
        <taxon>Solidesulfovibrio</taxon>
    </lineage>
</organism>
<name>K6FJB0_9BACT</name>
<sequence length="108" mass="11709">MRSVIRRVLAAGLLVLFTSLPALAKQQKANNIDFGAIACEEFIKEVATSDEDSIAIVFMWLDGYLSGVSGDTRLNWSNMEGFSTRLMNGCAKKPKAKVLDVAKAVGIN</sequence>
<keyword evidence="1" id="KW-0732">Signal</keyword>